<sequence length="411" mass="44688">MLLADKHDLQERLKLQLVHIEDKELNFYTQNCYTVGTQAALLSGFAFSALNATPDWEEGGTWLQVFWSLSTVLAMLFEIMTVVKSMQLSIMGPGLALRGPEGSMTRAVLVMRSEYKSIHRLFYLGLICFHISAVLIIWVLLEKLSAAMNTVLIFGALVWLYVDFSSLEKRLRLPSRADTYEASNFAGRGDHAELQARDGSSMPCNTVASCMHCAGGARGGEQRGVTRGLQATRTLLPRLRNPYSKGVAVRNLQLEQVPELDESPTSSQRAASATRSESLPSVGLGQTVRCAAHEPAGCAAAEVQVLPLAERSLSVAFHVVQGGPESIGGPTAFTSVLPVEATLGDARDVAAAELRWPWTAIALYIEIERGHAEPVGLTVETLATPLHVLCDKIMCTGSPSDPLNLWIIKKE</sequence>
<feature type="transmembrane region" description="Helical" evidence="2">
    <location>
        <begin position="146"/>
        <end position="162"/>
    </location>
</feature>
<dbReference type="EMBL" id="HBEY01018168">
    <property type="protein sequence ID" value="CAD8605423.1"/>
    <property type="molecule type" value="Transcribed_RNA"/>
</dbReference>
<accession>A0A7S0PYC4</accession>
<reference evidence="3" key="1">
    <citation type="submission" date="2021-01" db="EMBL/GenBank/DDBJ databases">
        <authorList>
            <person name="Corre E."/>
            <person name="Pelletier E."/>
            <person name="Niang G."/>
            <person name="Scheremetjew M."/>
            <person name="Finn R."/>
            <person name="Kale V."/>
            <person name="Holt S."/>
            <person name="Cochrane G."/>
            <person name="Meng A."/>
            <person name="Brown T."/>
            <person name="Cohen L."/>
        </authorList>
    </citation>
    <scope>NUCLEOTIDE SEQUENCE</scope>
    <source>
        <strain evidence="3">PLY182g</strain>
    </source>
</reference>
<organism evidence="3">
    <name type="scientific">Coccolithus braarudii</name>
    <dbReference type="NCBI Taxonomy" id="221442"/>
    <lineage>
        <taxon>Eukaryota</taxon>
        <taxon>Haptista</taxon>
        <taxon>Haptophyta</taxon>
        <taxon>Prymnesiophyceae</taxon>
        <taxon>Coccolithales</taxon>
        <taxon>Coccolithaceae</taxon>
        <taxon>Coccolithus</taxon>
    </lineage>
</organism>
<evidence type="ECO:0000256" key="2">
    <source>
        <dbReference type="SAM" id="Phobius"/>
    </source>
</evidence>
<feature type="region of interest" description="Disordered" evidence="1">
    <location>
        <begin position="255"/>
        <end position="279"/>
    </location>
</feature>
<feature type="transmembrane region" description="Helical" evidence="2">
    <location>
        <begin position="121"/>
        <end position="140"/>
    </location>
</feature>
<keyword evidence="2" id="KW-1133">Transmembrane helix</keyword>
<feature type="transmembrane region" description="Helical" evidence="2">
    <location>
        <begin position="65"/>
        <end position="83"/>
    </location>
</feature>
<feature type="compositionally biased region" description="Low complexity" evidence="1">
    <location>
        <begin position="263"/>
        <end position="278"/>
    </location>
</feature>
<evidence type="ECO:0000256" key="1">
    <source>
        <dbReference type="SAM" id="MobiDB-lite"/>
    </source>
</evidence>
<dbReference type="AlphaFoldDB" id="A0A7S0PYC4"/>
<keyword evidence="2" id="KW-0472">Membrane</keyword>
<evidence type="ECO:0000313" key="3">
    <source>
        <dbReference type="EMBL" id="CAD8605423.1"/>
    </source>
</evidence>
<gene>
    <name evidence="3" type="ORF">CPEL01642_LOCUS8758</name>
</gene>
<keyword evidence="2" id="KW-0812">Transmembrane</keyword>
<proteinExistence type="predicted"/>
<name>A0A7S0PYC4_9EUKA</name>
<protein>
    <submittedName>
        <fullName evidence="3">Uncharacterized protein</fullName>
    </submittedName>
</protein>